<evidence type="ECO:0000256" key="4">
    <source>
        <dbReference type="PROSITE-ProRule" id="PRU00335"/>
    </source>
</evidence>
<dbReference type="Proteomes" id="UP000189818">
    <property type="component" value="Unassembled WGS sequence"/>
</dbReference>
<feature type="domain" description="HTH tetR-type" evidence="5">
    <location>
        <begin position="17"/>
        <end position="77"/>
    </location>
</feature>
<evidence type="ECO:0000256" key="1">
    <source>
        <dbReference type="ARBA" id="ARBA00023015"/>
    </source>
</evidence>
<evidence type="ECO:0000259" key="5">
    <source>
        <dbReference type="PROSITE" id="PS50977"/>
    </source>
</evidence>
<dbReference type="Pfam" id="PF16859">
    <property type="entry name" value="TetR_C_11"/>
    <property type="match status" value="1"/>
</dbReference>
<dbReference type="InterPro" id="IPR011075">
    <property type="entry name" value="TetR_C"/>
</dbReference>
<dbReference type="InterPro" id="IPR036271">
    <property type="entry name" value="Tet_transcr_reg_TetR-rel_C_sf"/>
</dbReference>
<dbReference type="STRING" id="439228.SAMN06295920_10617"/>
<dbReference type="PANTHER" id="PTHR30055">
    <property type="entry name" value="HTH-TYPE TRANSCRIPTIONAL REGULATOR RUTR"/>
    <property type="match status" value="1"/>
</dbReference>
<dbReference type="Pfam" id="PF00440">
    <property type="entry name" value="TetR_N"/>
    <property type="match status" value="1"/>
</dbReference>
<sequence length="202" mass="21925">MTEEKAAARGRGRPRDAEIDRRIVDAARNLLAEGGYRALAFDAISQMTDIPRSMIYRRWPTRAHLASEIASGGDGTFPVLIDSEGLEAQVLALVHQVFDRYRQPDIGAAAVGVIADTQGDRALQRDLQAKAEADARAAFAAIVARGKATGRIAAATCPDTLFDMVVGPSLYRALFSMEAAPPDYPERVTRMIIDGLLDRDRA</sequence>
<gene>
    <name evidence="6" type="ORF">SAMN06295920_10617</name>
</gene>
<dbReference type="PANTHER" id="PTHR30055:SF148">
    <property type="entry name" value="TETR-FAMILY TRANSCRIPTIONAL REGULATOR"/>
    <property type="match status" value="1"/>
</dbReference>
<dbReference type="PROSITE" id="PS50977">
    <property type="entry name" value="HTH_TETR_2"/>
    <property type="match status" value="1"/>
</dbReference>
<dbReference type="GO" id="GO:0000976">
    <property type="term" value="F:transcription cis-regulatory region binding"/>
    <property type="evidence" value="ECO:0007669"/>
    <property type="project" value="TreeGrafter"/>
</dbReference>
<keyword evidence="2 4" id="KW-0238">DNA-binding</keyword>
<evidence type="ECO:0000313" key="6">
    <source>
        <dbReference type="EMBL" id="SKB76626.1"/>
    </source>
</evidence>
<name>A0A1T5DYQ3_9SPHN</name>
<evidence type="ECO:0000256" key="3">
    <source>
        <dbReference type="ARBA" id="ARBA00023163"/>
    </source>
</evidence>
<proteinExistence type="predicted"/>
<dbReference type="RefSeq" id="WP_079648793.1">
    <property type="nucleotide sequence ID" value="NZ_FUYM01000006.1"/>
</dbReference>
<dbReference type="SUPFAM" id="SSF46689">
    <property type="entry name" value="Homeodomain-like"/>
    <property type="match status" value="1"/>
</dbReference>
<dbReference type="InterPro" id="IPR009057">
    <property type="entry name" value="Homeodomain-like_sf"/>
</dbReference>
<reference evidence="7" key="1">
    <citation type="submission" date="2017-02" db="EMBL/GenBank/DDBJ databases">
        <authorList>
            <person name="Varghese N."/>
            <person name="Submissions S."/>
        </authorList>
    </citation>
    <scope>NUCLEOTIDE SEQUENCE [LARGE SCALE GENOMIC DNA]</scope>
    <source>
        <strain evidence="7">UM2</strain>
    </source>
</reference>
<feature type="DNA-binding region" description="H-T-H motif" evidence="4">
    <location>
        <begin position="40"/>
        <end position="59"/>
    </location>
</feature>
<keyword evidence="3" id="KW-0804">Transcription</keyword>
<keyword evidence="7" id="KW-1185">Reference proteome</keyword>
<dbReference type="InterPro" id="IPR050109">
    <property type="entry name" value="HTH-type_TetR-like_transc_reg"/>
</dbReference>
<dbReference type="EMBL" id="FUYM01000006">
    <property type="protein sequence ID" value="SKB76626.1"/>
    <property type="molecule type" value="Genomic_DNA"/>
</dbReference>
<keyword evidence="1" id="KW-0805">Transcription regulation</keyword>
<dbReference type="SUPFAM" id="SSF48498">
    <property type="entry name" value="Tetracyclin repressor-like, C-terminal domain"/>
    <property type="match status" value="1"/>
</dbReference>
<dbReference type="OrthoDB" id="9796019at2"/>
<organism evidence="6 7">
    <name type="scientific">Rhizorhabdus histidinilytica</name>
    <dbReference type="NCBI Taxonomy" id="439228"/>
    <lineage>
        <taxon>Bacteria</taxon>
        <taxon>Pseudomonadati</taxon>
        <taxon>Pseudomonadota</taxon>
        <taxon>Alphaproteobacteria</taxon>
        <taxon>Sphingomonadales</taxon>
        <taxon>Sphingomonadaceae</taxon>
        <taxon>Rhizorhabdus</taxon>
    </lineage>
</organism>
<dbReference type="AlphaFoldDB" id="A0A1T5DYQ3"/>
<dbReference type="Gene3D" id="1.10.357.10">
    <property type="entry name" value="Tetracycline Repressor, domain 2"/>
    <property type="match status" value="1"/>
</dbReference>
<evidence type="ECO:0000313" key="7">
    <source>
        <dbReference type="Proteomes" id="UP000189818"/>
    </source>
</evidence>
<dbReference type="InterPro" id="IPR001647">
    <property type="entry name" value="HTH_TetR"/>
</dbReference>
<dbReference type="GO" id="GO:0003700">
    <property type="term" value="F:DNA-binding transcription factor activity"/>
    <property type="evidence" value="ECO:0007669"/>
    <property type="project" value="TreeGrafter"/>
</dbReference>
<protein>
    <submittedName>
        <fullName evidence="6">Transcriptional regulator, TetR family</fullName>
    </submittedName>
</protein>
<dbReference type="Gene3D" id="1.10.10.60">
    <property type="entry name" value="Homeodomain-like"/>
    <property type="match status" value="1"/>
</dbReference>
<evidence type="ECO:0000256" key="2">
    <source>
        <dbReference type="ARBA" id="ARBA00023125"/>
    </source>
</evidence>
<accession>A0A1T5DYQ3</accession>